<organism evidence="2 3">
    <name type="scientific">Yoonia vestfoldensis SKA53</name>
    <dbReference type="NCBI Taxonomy" id="314232"/>
    <lineage>
        <taxon>Bacteria</taxon>
        <taxon>Pseudomonadati</taxon>
        <taxon>Pseudomonadota</taxon>
        <taxon>Alphaproteobacteria</taxon>
        <taxon>Rhodobacterales</taxon>
        <taxon>Paracoccaceae</taxon>
        <taxon>Yoonia</taxon>
    </lineage>
</organism>
<evidence type="ECO:0008006" key="4">
    <source>
        <dbReference type="Google" id="ProtNLM"/>
    </source>
</evidence>
<proteinExistence type="predicted"/>
<dbReference type="HOGENOM" id="CLU_106715_1_0_5"/>
<dbReference type="Pfam" id="PF04386">
    <property type="entry name" value="SspB"/>
    <property type="match status" value="1"/>
</dbReference>
<comment type="caution">
    <text evidence="2">The sequence shown here is derived from an EMBL/GenBank/DDBJ whole genome shotgun (WGS) entry which is preliminary data.</text>
</comment>
<evidence type="ECO:0000313" key="2">
    <source>
        <dbReference type="EMBL" id="EAQ05443.1"/>
    </source>
</evidence>
<dbReference type="eggNOG" id="COG3814">
    <property type="taxonomic scope" value="Bacteria"/>
</dbReference>
<dbReference type="AlphaFoldDB" id="A3V8L2"/>
<dbReference type="Gene3D" id="2.30.30.220">
    <property type="entry name" value="SspB-like"/>
    <property type="match status" value="1"/>
</dbReference>
<dbReference type="Proteomes" id="UP000004507">
    <property type="component" value="Unassembled WGS sequence"/>
</dbReference>
<accession>A3V8L2</accession>
<dbReference type="STRING" id="314232.SKA53_03504"/>
<gene>
    <name evidence="2" type="ORF">SKA53_03504</name>
</gene>
<evidence type="ECO:0000313" key="3">
    <source>
        <dbReference type="Proteomes" id="UP000004507"/>
    </source>
</evidence>
<name>A3V8L2_9RHOB</name>
<evidence type="ECO:0000256" key="1">
    <source>
        <dbReference type="SAM" id="MobiDB-lite"/>
    </source>
</evidence>
<feature type="region of interest" description="Disordered" evidence="1">
    <location>
        <begin position="138"/>
        <end position="165"/>
    </location>
</feature>
<reference evidence="2 3" key="1">
    <citation type="submission" date="2006-01" db="EMBL/GenBank/DDBJ databases">
        <authorList>
            <person name="Hagstrom A."/>
            <person name="Ferriera S."/>
            <person name="Johnson J."/>
            <person name="Kravitz S."/>
            <person name="Halpern A."/>
            <person name="Remington K."/>
            <person name="Beeson K."/>
            <person name="Tran B."/>
            <person name="Rogers Y.-H."/>
            <person name="Friedman R."/>
            <person name="Venter J.C."/>
        </authorList>
    </citation>
    <scope>NUCLEOTIDE SEQUENCE [LARGE SCALE GENOMIC DNA]</scope>
    <source>
        <strain evidence="2 3">SKA53</strain>
    </source>
</reference>
<keyword evidence="3" id="KW-1185">Reference proteome</keyword>
<dbReference type="InterPro" id="IPR036760">
    <property type="entry name" value="SspB-like_sf"/>
</dbReference>
<dbReference type="InterPro" id="IPR007481">
    <property type="entry name" value="SspB"/>
</dbReference>
<sequence>MLVKNDRSSAVPNTIDYGNLMHRAMRGLIQQVLENVAKTGLPGNHHFFVTFDTMHPDVEIADWLSDRYPGEMTVVIQHWFANLDVTDEGFTITLNFGDNPETLYIPYDAIKTFVDPSVEFGLRFETQDEPTAITEAPMHEMAEPDDTKPAARKEAEVVSLDKFRK</sequence>
<dbReference type="SUPFAM" id="SSF101738">
    <property type="entry name" value="SspB-like"/>
    <property type="match status" value="1"/>
</dbReference>
<protein>
    <recommendedName>
        <fullName evidence="4">Stringent starvation protein B</fullName>
    </recommendedName>
</protein>
<dbReference type="EMBL" id="AAMS01000009">
    <property type="protein sequence ID" value="EAQ05443.1"/>
    <property type="molecule type" value="Genomic_DNA"/>
</dbReference>